<evidence type="ECO:0000256" key="1">
    <source>
        <dbReference type="SAM" id="MobiDB-lite"/>
    </source>
</evidence>
<dbReference type="EMBL" id="JAVXUP010000843">
    <property type="protein sequence ID" value="KAK3019962.1"/>
    <property type="molecule type" value="Genomic_DNA"/>
</dbReference>
<proteinExistence type="predicted"/>
<accession>A0AA88W371</accession>
<feature type="compositionally biased region" description="Polar residues" evidence="1">
    <location>
        <begin position="76"/>
        <end position="97"/>
    </location>
</feature>
<sequence length="124" mass="13560">MAKDCFDGKSRLSITMWCLMGTARSPGRILSRLGLTNQPAKRVDALVNSNGEPRREFDSLSLRLYSSRNGANGLLTKSLSGYNGSTSGNKSTPNLQTRRTKTMAHNSFGHRNETAEILQNIISG</sequence>
<protein>
    <submittedName>
        <fullName evidence="2">Uncharacterized protein</fullName>
    </submittedName>
</protein>
<name>A0AA88W371_9ASTE</name>
<evidence type="ECO:0000313" key="2">
    <source>
        <dbReference type="EMBL" id="KAK3019962.1"/>
    </source>
</evidence>
<keyword evidence="3" id="KW-1185">Reference proteome</keyword>
<dbReference type="Proteomes" id="UP001188597">
    <property type="component" value="Unassembled WGS sequence"/>
</dbReference>
<organism evidence="2 3">
    <name type="scientific">Escallonia herrerae</name>
    <dbReference type="NCBI Taxonomy" id="1293975"/>
    <lineage>
        <taxon>Eukaryota</taxon>
        <taxon>Viridiplantae</taxon>
        <taxon>Streptophyta</taxon>
        <taxon>Embryophyta</taxon>
        <taxon>Tracheophyta</taxon>
        <taxon>Spermatophyta</taxon>
        <taxon>Magnoliopsida</taxon>
        <taxon>eudicotyledons</taxon>
        <taxon>Gunneridae</taxon>
        <taxon>Pentapetalae</taxon>
        <taxon>asterids</taxon>
        <taxon>campanulids</taxon>
        <taxon>Escalloniales</taxon>
        <taxon>Escalloniaceae</taxon>
        <taxon>Escallonia</taxon>
    </lineage>
</organism>
<reference evidence="2" key="1">
    <citation type="submission" date="2022-12" db="EMBL/GenBank/DDBJ databases">
        <title>Draft genome assemblies for two species of Escallonia (Escalloniales).</title>
        <authorList>
            <person name="Chanderbali A."/>
            <person name="Dervinis C."/>
            <person name="Anghel I."/>
            <person name="Soltis D."/>
            <person name="Soltis P."/>
            <person name="Zapata F."/>
        </authorList>
    </citation>
    <scope>NUCLEOTIDE SEQUENCE</scope>
    <source>
        <strain evidence="2">UCBG64.0493</strain>
        <tissue evidence="2">Leaf</tissue>
    </source>
</reference>
<gene>
    <name evidence="2" type="ORF">RJ639_003009</name>
</gene>
<evidence type="ECO:0000313" key="3">
    <source>
        <dbReference type="Proteomes" id="UP001188597"/>
    </source>
</evidence>
<comment type="caution">
    <text evidence="2">The sequence shown here is derived from an EMBL/GenBank/DDBJ whole genome shotgun (WGS) entry which is preliminary data.</text>
</comment>
<dbReference type="AlphaFoldDB" id="A0AA88W371"/>
<feature type="region of interest" description="Disordered" evidence="1">
    <location>
        <begin position="76"/>
        <end position="99"/>
    </location>
</feature>